<evidence type="ECO:0000313" key="1">
    <source>
        <dbReference type="EMBL" id="KDR23984.1"/>
    </source>
</evidence>
<dbReference type="EMBL" id="KK852432">
    <property type="protein sequence ID" value="KDR23984.1"/>
    <property type="molecule type" value="Genomic_DNA"/>
</dbReference>
<dbReference type="InParanoid" id="A0A067RVT4"/>
<protein>
    <submittedName>
        <fullName evidence="1">Uncharacterized protein</fullName>
    </submittedName>
</protein>
<dbReference type="AlphaFoldDB" id="A0A067RVT4"/>
<accession>A0A067RVT4</accession>
<dbReference type="Proteomes" id="UP000027135">
    <property type="component" value="Unassembled WGS sequence"/>
</dbReference>
<gene>
    <name evidence="1" type="ORF">L798_07921</name>
</gene>
<reference evidence="1 2" key="1">
    <citation type="journal article" date="2014" name="Nat. Commun.">
        <title>Molecular traces of alternative social organization in a termite genome.</title>
        <authorList>
            <person name="Terrapon N."/>
            <person name="Li C."/>
            <person name="Robertson H.M."/>
            <person name="Ji L."/>
            <person name="Meng X."/>
            <person name="Booth W."/>
            <person name="Chen Z."/>
            <person name="Childers C.P."/>
            <person name="Glastad K.M."/>
            <person name="Gokhale K."/>
            <person name="Gowin J."/>
            <person name="Gronenberg W."/>
            <person name="Hermansen R.A."/>
            <person name="Hu H."/>
            <person name="Hunt B.G."/>
            <person name="Huylmans A.K."/>
            <person name="Khalil S.M."/>
            <person name="Mitchell R.D."/>
            <person name="Munoz-Torres M.C."/>
            <person name="Mustard J.A."/>
            <person name="Pan H."/>
            <person name="Reese J.T."/>
            <person name="Scharf M.E."/>
            <person name="Sun F."/>
            <person name="Vogel H."/>
            <person name="Xiao J."/>
            <person name="Yang W."/>
            <person name="Yang Z."/>
            <person name="Yang Z."/>
            <person name="Zhou J."/>
            <person name="Zhu J."/>
            <person name="Brent C.S."/>
            <person name="Elsik C.G."/>
            <person name="Goodisman M.A."/>
            <person name="Liberles D.A."/>
            <person name="Roe R.M."/>
            <person name="Vargo E.L."/>
            <person name="Vilcinskas A."/>
            <person name="Wang J."/>
            <person name="Bornberg-Bauer E."/>
            <person name="Korb J."/>
            <person name="Zhang G."/>
            <person name="Liebig J."/>
        </authorList>
    </citation>
    <scope>NUCLEOTIDE SEQUENCE [LARGE SCALE GENOMIC DNA]</scope>
    <source>
        <tissue evidence="1">Whole organism</tissue>
    </source>
</reference>
<organism evidence="1 2">
    <name type="scientific">Zootermopsis nevadensis</name>
    <name type="common">Dampwood termite</name>
    <dbReference type="NCBI Taxonomy" id="136037"/>
    <lineage>
        <taxon>Eukaryota</taxon>
        <taxon>Metazoa</taxon>
        <taxon>Ecdysozoa</taxon>
        <taxon>Arthropoda</taxon>
        <taxon>Hexapoda</taxon>
        <taxon>Insecta</taxon>
        <taxon>Pterygota</taxon>
        <taxon>Neoptera</taxon>
        <taxon>Polyneoptera</taxon>
        <taxon>Dictyoptera</taxon>
        <taxon>Blattodea</taxon>
        <taxon>Blattoidea</taxon>
        <taxon>Termitoidae</taxon>
        <taxon>Termopsidae</taxon>
        <taxon>Zootermopsis</taxon>
    </lineage>
</organism>
<name>A0A067RVT4_ZOONE</name>
<sequence>MRNMYGLRGGFTVIGSPNSSFRAAGNSFSSNPRNRMLNLARPWVSSVPPSDHLQLGSLIQV</sequence>
<proteinExistence type="predicted"/>
<keyword evidence="2" id="KW-1185">Reference proteome</keyword>
<evidence type="ECO:0000313" key="2">
    <source>
        <dbReference type="Proteomes" id="UP000027135"/>
    </source>
</evidence>